<dbReference type="Proteomes" id="UP001595816">
    <property type="component" value="Unassembled WGS sequence"/>
</dbReference>
<keyword evidence="1 4" id="KW-0808">Transferase</keyword>
<dbReference type="InterPro" id="IPR000182">
    <property type="entry name" value="GNAT_dom"/>
</dbReference>
<evidence type="ECO:0000256" key="1">
    <source>
        <dbReference type="ARBA" id="ARBA00022679"/>
    </source>
</evidence>
<feature type="domain" description="N-acetyltransferase" evidence="3">
    <location>
        <begin position="172"/>
        <end position="321"/>
    </location>
</feature>
<organism evidence="4 5">
    <name type="scientific">Hamadaea flava</name>
    <dbReference type="NCBI Taxonomy" id="1742688"/>
    <lineage>
        <taxon>Bacteria</taxon>
        <taxon>Bacillati</taxon>
        <taxon>Actinomycetota</taxon>
        <taxon>Actinomycetes</taxon>
        <taxon>Micromonosporales</taxon>
        <taxon>Micromonosporaceae</taxon>
        <taxon>Hamadaea</taxon>
    </lineage>
</organism>
<evidence type="ECO:0000259" key="3">
    <source>
        <dbReference type="PROSITE" id="PS51186"/>
    </source>
</evidence>
<keyword evidence="5" id="KW-1185">Reference proteome</keyword>
<evidence type="ECO:0000313" key="5">
    <source>
        <dbReference type="Proteomes" id="UP001595816"/>
    </source>
</evidence>
<dbReference type="InterPro" id="IPR050832">
    <property type="entry name" value="Bact_Acetyltransf"/>
</dbReference>
<dbReference type="Gene3D" id="3.40.630.30">
    <property type="match status" value="1"/>
</dbReference>
<sequence>MSDLQPRPYADDDLPVLQDIVAGWIALAGRCAYDHVGELPHRIYENLRGRRPIGELVQVWEERGSVMGITVNLRFGCAFDVFTAPALRGTAAEVAMLRHAAYVTEHAAADDEEFVLTDCFDCDTVRAGLLTELGFERFRTWDVVNELALPSPQDLPEVGEPLLAEVREVEGFEIRPAVFADAKALAEAHNGAFGDSWTGEQYRAEVMVKPGYDPTREIVAVAPDGRIAAFCVYWTDPLNKLGHFEPVGTHPDFQRQGLGKAVMAYALREMAADGMTTVTVNHNEENTAAAALYASLGFTPAGKTSGYRRPRAAAGASDVVR</sequence>
<proteinExistence type="predicted"/>
<protein>
    <submittedName>
        <fullName evidence="4">GNAT family N-acetyltransferase</fullName>
        <ecNumber evidence="4">2.3.-.-</ecNumber>
    </submittedName>
</protein>
<dbReference type="RefSeq" id="WP_253762309.1">
    <property type="nucleotide sequence ID" value="NZ_JAMZDZ010000001.1"/>
</dbReference>
<name>A0ABV8LR45_9ACTN</name>
<dbReference type="PANTHER" id="PTHR43877">
    <property type="entry name" value="AMINOALKYLPHOSPHONATE N-ACETYLTRANSFERASE-RELATED-RELATED"/>
    <property type="match status" value="1"/>
</dbReference>
<dbReference type="PROSITE" id="PS51186">
    <property type="entry name" value="GNAT"/>
    <property type="match status" value="1"/>
</dbReference>
<evidence type="ECO:0000256" key="2">
    <source>
        <dbReference type="ARBA" id="ARBA00023315"/>
    </source>
</evidence>
<reference evidence="5" key="1">
    <citation type="journal article" date="2019" name="Int. J. Syst. Evol. Microbiol.">
        <title>The Global Catalogue of Microorganisms (GCM) 10K type strain sequencing project: providing services to taxonomists for standard genome sequencing and annotation.</title>
        <authorList>
            <consortium name="The Broad Institute Genomics Platform"/>
            <consortium name="The Broad Institute Genome Sequencing Center for Infectious Disease"/>
            <person name="Wu L."/>
            <person name="Ma J."/>
        </authorList>
    </citation>
    <scope>NUCLEOTIDE SEQUENCE [LARGE SCALE GENOMIC DNA]</scope>
    <source>
        <strain evidence="5">CGMCC 4.7289</strain>
    </source>
</reference>
<dbReference type="Pfam" id="PF00583">
    <property type="entry name" value="Acetyltransf_1"/>
    <property type="match status" value="1"/>
</dbReference>
<dbReference type="InterPro" id="IPR016181">
    <property type="entry name" value="Acyl_CoA_acyltransferase"/>
</dbReference>
<dbReference type="GO" id="GO:0016746">
    <property type="term" value="F:acyltransferase activity"/>
    <property type="evidence" value="ECO:0007669"/>
    <property type="project" value="UniProtKB-KW"/>
</dbReference>
<accession>A0ABV8LR45</accession>
<evidence type="ECO:0000313" key="4">
    <source>
        <dbReference type="EMBL" id="MFC4133515.1"/>
    </source>
</evidence>
<comment type="caution">
    <text evidence="4">The sequence shown here is derived from an EMBL/GenBank/DDBJ whole genome shotgun (WGS) entry which is preliminary data.</text>
</comment>
<dbReference type="PANTHER" id="PTHR43877:SF1">
    <property type="entry name" value="ACETYLTRANSFERASE"/>
    <property type="match status" value="1"/>
</dbReference>
<dbReference type="CDD" id="cd04301">
    <property type="entry name" value="NAT_SF"/>
    <property type="match status" value="1"/>
</dbReference>
<dbReference type="EMBL" id="JBHSAY010000012">
    <property type="protein sequence ID" value="MFC4133515.1"/>
    <property type="molecule type" value="Genomic_DNA"/>
</dbReference>
<dbReference type="SUPFAM" id="SSF55729">
    <property type="entry name" value="Acyl-CoA N-acyltransferases (Nat)"/>
    <property type="match status" value="1"/>
</dbReference>
<keyword evidence="2 4" id="KW-0012">Acyltransferase</keyword>
<dbReference type="EC" id="2.3.-.-" evidence="4"/>
<gene>
    <name evidence="4" type="ORF">ACFOZ4_23145</name>
</gene>